<keyword evidence="3" id="KW-1185">Reference proteome</keyword>
<keyword evidence="1" id="KW-1133">Transmembrane helix</keyword>
<sequence>MVIHIRKNAAIIVDGYLFITTAAAQYLVNTSTNTKKIFPSQNFKSIATISLNLRAIGIHTTGLGLALLLLIHTTHSWDTCLILLMRSLLFLPDFLTKLINFSAEGWAN</sequence>
<feature type="transmembrane region" description="Helical" evidence="1">
    <location>
        <begin position="9"/>
        <end position="28"/>
    </location>
</feature>
<evidence type="ECO:0000256" key="1">
    <source>
        <dbReference type="SAM" id="Phobius"/>
    </source>
</evidence>
<dbReference type="EMBL" id="CAXKWB010010086">
    <property type="protein sequence ID" value="CAL4096728.1"/>
    <property type="molecule type" value="Genomic_DNA"/>
</dbReference>
<gene>
    <name evidence="2" type="ORF">MNOR_LOCUS15819</name>
</gene>
<comment type="caution">
    <text evidence="2">The sequence shown here is derived from an EMBL/GenBank/DDBJ whole genome shotgun (WGS) entry which is preliminary data.</text>
</comment>
<feature type="transmembrane region" description="Helical" evidence="1">
    <location>
        <begin position="48"/>
        <end position="71"/>
    </location>
</feature>
<keyword evidence="1" id="KW-0472">Membrane</keyword>
<accession>A0AAV2QQE7</accession>
<evidence type="ECO:0000313" key="3">
    <source>
        <dbReference type="Proteomes" id="UP001497623"/>
    </source>
</evidence>
<proteinExistence type="predicted"/>
<dbReference type="AlphaFoldDB" id="A0AAV2QQE7"/>
<reference evidence="2 3" key="1">
    <citation type="submission" date="2024-05" db="EMBL/GenBank/DDBJ databases">
        <authorList>
            <person name="Wallberg A."/>
        </authorList>
    </citation>
    <scope>NUCLEOTIDE SEQUENCE [LARGE SCALE GENOMIC DNA]</scope>
</reference>
<evidence type="ECO:0000313" key="2">
    <source>
        <dbReference type="EMBL" id="CAL4096728.1"/>
    </source>
</evidence>
<name>A0AAV2QQE7_MEGNR</name>
<organism evidence="2 3">
    <name type="scientific">Meganyctiphanes norvegica</name>
    <name type="common">Northern krill</name>
    <name type="synonym">Thysanopoda norvegica</name>
    <dbReference type="NCBI Taxonomy" id="48144"/>
    <lineage>
        <taxon>Eukaryota</taxon>
        <taxon>Metazoa</taxon>
        <taxon>Ecdysozoa</taxon>
        <taxon>Arthropoda</taxon>
        <taxon>Crustacea</taxon>
        <taxon>Multicrustacea</taxon>
        <taxon>Malacostraca</taxon>
        <taxon>Eumalacostraca</taxon>
        <taxon>Eucarida</taxon>
        <taxon>Euphausiacea</taxon>
        <taxon>Euphausiidae</taxon>
        <taxon>Meganyctiphanes</taxon>
    </lineage>
</organism>
<protein>
    <submittedName>
        <fullName evidence="2">Uncharacterized protein</fullName>
    </submittedName>
</protein>
<dbReference type="Proteomes" id="UP001497623">
    <property type="component" value="Unassembled WGS sequence"/>
</dbReference>
<keyword evidence="1" id="KW-0812">Transmembrane</keyword>